<organism evidence="1">
    <name type="scientific">Bradyrhizobium japonicum</name>
    <dbReference type="NCBI Taxonomy" id="375"/>
    <lineage>
        <taxon>Bacteria</taxon>
        <taxon>Pseudomonadati</taxon>
        <taxon>Pseudomonadota</taxon>
        <taxon>Alphaproteobacteria</taxon>
        <taxon>Hyphomicrobiales</taxon>
        <taxon>Nitrobacteraceae</taxon>
        <taxon>Bradyrhizobium</taxon>
    </lineage>
</organism>
<protein>
    <submittedName>
        <fullName evidence="1">ID528</fullName>
    </submittedName>
</protein>
<evidence type="ECO:0000313" key="1">
    <source>
        <dbReference type="EMBL" id="AAG60922.1"/>
    </source>
</evidence>
<gene>
    <name evidence="1" type="primary">id528</name>
</gene>
<dbReference type="AlphaFoldDB" id="Q9AN54"/>
<proteinExistence type="predicted"/>
<sequence length="52" mass="5812">MRAAKTENNQGFGVSGDCDPGCSKATHTMGWPPKWRRTQDFLKLIALGDFNR</sequence>
<name>Q9AN54_BRAJP</name>
<reference evidence="1" key="1">
    <citation type="journal article" date="2001" name="J. Bacteriol.">
        <title>Potential symbiosis-specific genes uncovered by sequencing a 410-kb DNA region of the Bradyrhizobium japonicum chromosome.</title>
        <authorList>
            <person name="Gottfert M."/>
            <person name="Rothlisberger S."/>
            <person name="Kundig C."/>
            <person name="Beck C."/>
            <person name="Marty R."/>
            <person name="Hennecke H."/>
        </authorList>
    </citation>
    <scope>NUCLEOTIDE SEQUENCE</scope>
    <source>
        <strain evidence="1">110spc4</strain>
    </source>
</reference>
<dbReference type="EMBL" id="AH010242">
    <property type="protein sequence ID" value="AAG60922.1"/>
    <property type="molecule type" value="Genomic_DNA"/>
</dbReference>
<accession>Q9AN54</accession>